<dbReference type="RefSeq" id="XP_046599018.1">
    <property type="nucleotide sequence ID" value="XM_046743062.1"/>
</dbReference>
<dbReference type="InterPro" id="IPR017452">
    <property type="entry name" value="GPCR_Rhodpsn_7TM"/>
</dbReference>
<evidence type="ECO:0000256" key="3">
    <source>
        <dbReference type="ARBA" id="ARBA00022475"/>
    </source>
</evidence>
<evidence type="ECO:0000256" key="5">
    <source>
        <dbReference type="ARBA" id="ARBA00022989"/>
    </source>
</evidence>
<feature type="domain" description="G-protein coupled receptors family 1 profile" evidence="12">
    <location>
        <begin position="87"/>
        <end position="387"/>
    </location>
</feature>
<organism evidence="13 14">
    <name type="scientific">Neodiprion lecontei</name>
    <name type="common">Redheaded pine sawfly</name>
    <dbReference type="NCBI Taxonomy" id="441921"/>
    <lineage>
        <taxon>Eukaryota</taxon>
        <taxon>Metazoa</taxon>
        <taxon>Ecdysozoa</taxon>
        <taxon>Arthropoda</taxon>
        <taxon>Hexapoda</taxon>
        <taxon>Insecta</taxon>
        <taxon>Pterygota</taxon>
        <taxon>Neoptera</taxon>
        <taxon>Endopterygota</taxon>
        <taxon>Hymenoptera</taxon>
        <taxon>Tenthredinoidea</taxon>
        <taxon>Diprionidae</taxon>
        <taxon>Diprioninae</taxon>
        <taxon>Neodiprion</taxon>
    </lineage>
</organism>
<keyword evidence="8 10" id="KW-0675">Receptor</keyword>
<gene>
    <name evidence="14" type="primary">LOC124295029</name>
</gene>
<feature type="transmembrane region" description="Helical" evidence="11">
    <location>
        <begin position="333"/>
        <end position="354"/>
    </location>
</feature>
<evidence type="ECO:0000256" key="2">
    <source>
        <dbReference type="ARBA" id="ARBA00010663"/>
    </source>
</evidence>
<comment type="similarity">
    <text evidence="2 10">Belongs to the G-protein coupled receptor 1 family.</text>
</comment>
<sequence>MTRCGSFQGRKVGEIFIDDVVNLTNNSLSEYNPLAVSTAVVYTEDTFNFNCTTIVRNESFWLLVVKDPLLALEALALLCVILLTVGGNTLVIAAIASSPSLRAPTHSLIVNLACADLILGLTVLPLSASRELRGGWGLGPVTCSLWAALDVLCCTASILSLCGISVDRYIGVSRPLTYSRVVTTRRARLMIATIWLLALAISAGPPLGWAEDSVYVPETGECNVNKQLGYVIFSACGSFYLPALVILVLYGLVYKAAVKRSRFLAAGSVTRSHVTLRIHRGNKLSENCGSSESSTRLVSGPGPPARWASQGRRGALYRGPAAKFRRQKRAAKTLGIVVGGFLLCWFPFFIILPIDAACESCNLSESSVFAFAFWLGYFNSCINPLIYACSSRELRRAFQSILRRAFLLRGRTQRSSAAMYATAMGNSNKRQGVSTNPRD</sequence>
<dbReference type="PRINTS" id="PR00237">
    <property type="entry name" value="GPCRRHODOPSN"/>
</dbReference>
<dbReference type="PROSITE" id="PS00237">
    <property type="entry name" value="G_PROTEIN_RECEP_F1_1"/>
    <property type="match status" value="1"/>
</dbReference>
<dbReference type="Proteomes" id="UP000829291">
    <property type="component" value="Chromosome 6"/>
</dbReference>
<feature type="transmembrane region" description="Helical" evidence="11">
    <location>
        <begin position="69"/>
        <end position="96"/>
    </location>
</feature>
<evidence type="ECO:0000313" key="13">
    <source>
        <dbReference type="Proteomes" id="UP000829291"/>
    </source>
</evidence>
<keyword evidence="7 11" id="KW-0472">Membrane</keyword>
<dbReference type="PROSITE" id="PS50262">
    <property type="entry name" value="G_PROTEIN_RECEP_F1_2"/>
    <property type="match status" value="1"/>
</dbReference>
<dbReference type="CDD" id="cd14967">
    <property type="entry name" value="7tmA_amine_R-like"/>
    <property type="match status" value="1"/>
</dbReference>
<dbReference type="Gene3D" id="1.20.1070.10">
    <property type="entry name" value="Rhodopsin 7-helix transmembrane proteins"/>
    <property type="match status" value="1"/>
</dbReference>
<keyword evidence="9 10" id="KW-0807">Transducer</keyword>
<dbReference type="PANTHER" id="PTHR24248">
    <property type="entry name" value="ADRENERGIC RECEPTOR-RELATED G-PROTEIN COUPLED RECEPTOR"/>
    <property type="match status" value="1"/>
</dbReference>
<dbReference type="SUPFAM" id="SSF81321">
    <property type="entry name" value="Family A G protein-coupled receptor-like"/>
    <property type="match status" value="1"/>
</dbReference>
<evidence type="ECO:0000256" key="11">
    <source>
        <dbReference type="SAM" id="Phobius"/>
    </source>
</evidence>
<reference evidence="14" key="1">
    <citation type="submission" date="2025-08" db="UniProtKB">
        <authorList>
            <consortium name="RefSeq"/>
        </authorList>
    </citation>
    <scope>IDENTIFICATION</scope>
    <source>
        <tissue evidence="14">Thorax and Abdomen</tissue>
    </source>
</reference>
<dbReference type="PANTHER" id="PTHR24248:SF72">
    <property type="entry name" value="G-PROTEIN COUPLED RECEPTORS FAMILY 1 PROFILE DOMAIN-CONTAINING PROTEIN"/>
    <property type="match status" value="1"/>
</dbReference>
<evidence type="ECO:0000256" key="4">
    <source>
        <dbReference type="ARBA" id="ARBA00022692"/>
    </source>
</evidence>
<feature type="transmembrane region" description="Helical" evidence="11">
    <location>
        <begin position="187"/>
        <end position="208"/>
    </location>
</feature>
<evidence type="ECO:0000256" key="6">
    <source>
        <dbReference type="ARBA" id="ARBA00023040"/>
    </source>
</evidence>
<keyword evidence="3" id="KW-1003">Cell membrane</keyword>
<keyword evidence="5 11" id="KW-1133">Transmembrane helix</keyword>
<feature type="transmembrane region" description="Helical" evidence="11">
    <location>
        <begin position="228"/>
        <end position="253"/>
    </location>
</feature>
<feature type="transmembrane region" description="Helical" evidence="11">
    <location>
        <begin position="366"/>
        <end position="389"/>
    </location>
</feature>
<keyword evidence="13" id="KW-1185">Reference proteome</keyword>
<evidence type="ECO:0000256" key="7">
    <source>
        <dbReference type="ARBA" id="ARBA00023136"/>
    </source>
</evidence>
<accession>A0ABM3GFI0</accession>
<dbReference type="SMART" id="SM01381">
    <property type="entry name" value="7TM_GPCR_Srsx"/>
    <property type="match status" value="1"/>
</dbReference>
<protein>
    <submittedName>
        <fullName evidence="14">Alpha-1A adrenergic receptor-like</fullName>
    </submittedName>
</protein>
<name>A0ABM3GFI0_NEOLC</name>
<evidence type="ECO:0000259" key="12">
    <source>
        <dbReference type="PROSITE" id="PS50262"/>
    </source>
</evidence>
<evidence type="ECO:0000313" key="14">
    <source>
        <dbReference type="RefSeq" id="XP_046599018.1"/>
    </source>
</evidence>
<dbReference type="InterPro" id="IPR000276">
    <property type="entry name" value="GPCR_Rhodpsn"/>
</dbReference>
<feature type="transmembrane region" description="Helical" evidence="11">
    <location>
        <begin position="108"/>
        <end position="126"/>
    </location>
</feature>
<comment type="subcellular location">
    <subcellularLocation>
        <location evidence="1">Cell membrane</location>
        <topology evidence="1">Multi-pass membrane protein</topology>
    </subcellularLocation>
</comment>
<feature type="transmembrane region" description="Helical" evidence="11">
    <location>
        <begin position="146"/>
        <end position="166"/>
    </location>
</feature>
<dbReference type="Pfam" id="PF00001">
    <property type="entry name" value="7tm_1"/>
    <property type="match status" value="1"/>
</dbReference>
<proteinExistence type="inferred from homology"/>
<dbReference type="GeneID" id="124295029"/>
<evidence type="ECO:0000256" key="10">
    <source>
        <dbReference type="RuleBase" id="RU000688"/>
    </source>
</evidence>
<evidence type="ECO:0000256" key="1">
    <source>
        <dbReference type="ARBA" id="ARBA00004651"/>
    </source>
</evidence>
<keyword evidence="4 10" id="KW-0812">Transmembrane</keyword>
<evidence type="ECO:0000256" key="8">
    <source>
        <dbReference type="ARBA" id="ARBA00023170"/>
    </source>
</evidence>
<keyword evidence="6 10" id="KW-0297">G-protein coupled receptor</keyword>
<evidence type="ECO:0000256" key="9">
    <source>
        <dbReference type="ARBA" id="ARBA00023224"/>
    </source>
</evidence>